<name>A0ABN2XLY8_9ACTN</name>
<keyword evidence="2" id="KW-1185">Reference proteome</keyword>
<reference evidence="1 2" key="1">
    <citation type="journal article" date="2019" name="Int. J. Syst. Evol. Microbiol.">
        <title>The Global Catalogue of Microorganisms (GCM) 10K type strain sequencing project: providing services to taxonomists for standard genome sequencing and annotation.</title>
        <authorList>
            <consortium name="The Broad Institute Genomics Platform"/>
            <consortium name="The Broad Institute Genome Sequencing Center for Infectious Disease"/>
            <person name="Wu L."/>
            <person name="Ma J."/>
        </authorList>
    </citation>
    <scope>NUCLEOTIDE SEQUENCE [LARGE SCALE GENOMIC DNA]</scope>
    <source>
        <strain evidence="1 2">JCM 16021</strain>
    </source>
</reference>
<comment type="caution">
    <text evidence="1">The sequence shown here is derived from an EMBL/GenBank/DDBJ whole genome shotgun (WGS) entry which is preliminary data.</text>
</comment>
<dbReference type="Proteomes" id="UP001500575">
    <property type="component" value="Unassembled WGS sequence"/>
</dbReference>
<evidence type="ECO:0000313" key="2">
    <source>
        <dbReference type="Proteomes" id="UP001500575"/>
    </source>
</evidence>
<evidence type="ECO:0000313" key="1">
    <source>
        <dbReference type="EMBL" id="GAA2114633.1"/>
    </source>
</evidence>
<accession>A0ABN2XLY8</accession>
<dbReference type="EMBL" id="BAAAQQ010000002">
    <property type="protein sequence ID" value="GAA2114633.1"/>
    <property type="molecule type" value="Genomic_DNA"/>
</dbReference>
<sequence>MDGMTSTTRPRPSARPAFPARRRRLGDLARHPVVAASAVALVIAGAGAAAGTDAFRVFRAQQLETVEVRADDLVALPDLSGLGEVELAGDPRPREADDARAAGTETGLAVPTATVLPDGVTGTPAYQVAGPVGATVTLDAARAAEAGLPDLPAELDGAEFQVDAGPGVAQIWTSDTGLPRLVVGTARAPQLSADEADVAALRDYLLSLRGMPDGLVASLDGLDPSAGTLPLPVPEGLADSTTSDVGGVTATVLETPDRALAAVVWIEGGVVTLVAGAYSGDELLDIARGLE</sequence>
<protein>
    <recommendedName>
        <fullName evidence="3">DUF2092 domain-containing protein</fullName>
    </recommendedName>
</protein>
<evidence type="ECO:0008006" key="3">
    <source>
        <dbReference type="Google" id="ProtNLM"/>
    </source>
</evidence>
<gene>
    <name evidence="1" type="ORF">GCM10009843_03290</name>
</gene>
<organism evidence="1 2">
    <name type="scientific">Nocardioides bigeumensis</name>
    <dbReference type="NCBI Taxonomy" id="433657"/>
    <lineage>
        <taxon>Bacteria</taxon>
        <taxon>Bacillati</taxon>
        <taxon>Actinomycetota</taxon>
        <taxon>Actinomycetes</taxon>
        <taxon>Propionibacteriales</taxon>
        <taxon>Nocardioidaceae</taxon>
        <taxon>Nocardioides</taxon>
    </lineage>
</organism>
<proteinExistence type="predicted"/>